<sequence>MWGKWEKEVNSLVEIMKQAIPLTIKAQQHLSKQEFKLKNDGTFVSICDFATQALIMYNINKLLPGDDVFGEEDMTNTTPDFLEMVKSLLPPEIDPVAACSRAIKQINPENHRTWVVDPIDGTEGFVKQSAYAIASCLLVDLKPQVSVTAWPLHDPKYTGIDMKGPLIFIAIEGDKSYVMDLNNNVKVMPVVEKGEPATLSNTVGPRQQYMKDHLGIQNTISLVSMVKAFILASGKANVYIRMHEVAENVWDIAPYEIFLRNCGGIITLGNGKPIEYTPNGKVKDSENMGIVNTIGGKEWHDHVITVYKQCRKERNNVIIE</sequence>
<keyword evidence="7" id="KW-1185">Reference proteome</keyword>
<name>A0ABR2IQJ2_9EUKA</name>
<dbReference type="SUPFAM" id="SSF56655">
    <property type="entry name" value="Carbohydrate phosphatase"/>
    <property type="match status" value="1"/>
</dbReference>
<dbReference type="PROSITE" id="PS00629">
    <property type="entry name" value="IMP_1"/>
    <property type="match status" value="1"/>
</dbReference>
<accession>A0ABR2IQJ2</accession>
<evidence type="ECO:0000256" key="5">
    <source>
        <dbReference type="ARBA" id="ARBA00022842"/>
    </source>
</evidence>
<comment type="similarity">
    <text evidence="2">Belongs to the inositol monophosphatase superfamily.</text>
</comment>
<dbReference type="InterPro" id="IPR000760">
    <property type="entry name" value="Inositol_monophosphatase-like"/>
</dbReference>
<comment type="cofactor">
    <cofactor evidence="1">
        <name>Mg(2+)</name>
        <dbReference type="ChEBI" id="CHEBI:18420"/>
    </cofactor>
</comment>
<gene>
    <name evidence="6" type="ORF">M9Y10_009800</name>
</gene>
<dbReference type="Pfam" id="PF00459">
    <property type="entry name" value="Inositol_P"/>
    <property type="match status" value="1"/>
</dbReference>
<evidence type="ECO:0008006" key="8">
    <source>
        <dbReference type="Google" id="ProtNLM"/>
    </source>
</evidence>
<keyword evidence="4" id="KW-0378">Hydrolase</keyword>
<keyword evidence="5" id="KW-0460">Magnesium</keyword>
<dbReference type="PANTHER" id="PTHR43200:SF6">
    <property type="entry name" value="3'(2'),5'-BISPHOSPHATE NUCLEOTIDASE"/>
    <property type="match status" value="1"/>
</dbReference>
<dbReference type="InterPro" id="IPR051090">
    <property type="entry name" value="Inositol_monoP_superfamily"/>
</dbReference>
<dbReference type="Gene3D" id="3.30.540.10">
    <property type="entry name" value="Fructose-1,6-Bisphosphatase, subunit A, domain 1"/>
    <property type="match status" value="1"/>
</dbReference>
<evidence type="ECO:0000313" key="6">
    <source>
        <dbReference type="EMBL" id="KAK8866832.1"/>
    </source>
</evidence>
<dbReference type="Proteomes" id="UP001470230">
    <property type="component" value="Unassembled WGS sequence"/>
</dbReference>
<dbReference type="InterPro" id="IPR020583">
    <property type="entry name" value="Inositol_monoP_metal-BS"/>
</dbReference>
<organism evidence="6 7">
    <name type="scientific">Tritrichomonas musculus</name>
    <dbReference type="NCBI Taxonomy" id="1915356"/>
    <lineage>
        <taxon>Eukaryota</taxon>
        <taxon>Metamonada</taxon>
        <taxon>Parabasalia</taxon>
        <taxon>Tritrichomonadida</taxon>
        <taxon>Tritrichomonadidae</taxon>
        <taxon>Tritrichomonas</taxon>
    </lineage>
</organism>
<dbReference type="PANTHER" id="PTHR43200">
    <property type="entry name" value="PHOSPHATASE"/>
    <property type="match status" value="1"/>
</dbReference>
<comment type="caution">
    <text evidence="6">The sequence shown here is derived from an EMBL/GenBank/DDBJ whole genome shotgun (WGS) entry which is preliminary data.</text>
</comment>
<evidence type="ECO:0000256" key="4">
    <source>
        <dbReference type="ARBA" id="ARBA00022801"/>
    </source>
</evidence>
<protein>
    <recommendedName>
        <fullName evidence="8">Inositol monophosphatase family protein</fullName>
    </recommendedName>
</protein>
<dbReference type="Gene3D" id="3.40.190.80">
    <property type="match status" value="1"/>
</dbReference>
<evidence type="ECO:0000256" key="2">
    <source>
        <dbReference type="ARBA" id="ARBA00009759"/>
    </source>
</evidence>
<dbReference type="EMBL" id="JAPFFF010000015">
    <property type="protein sequence ID" value="KAK8866832.1"/>
    <property type="molecule type" value="Genomic_DNA"/>
</dbReference>
<reference evidence="6 7" key="1">
    <citation type="submission" date="2024-04" db="EMBL/GenBank/DDBJ databases">
        <title>Tritrichomonas musculus Genome.</title>
        <authorList>
            <person name="Alves-Ferreira E."/>
            <person name="Grigg M."/>
            <person name="Lorenzi H."/>
            <person name="Galac M."/>
        </authorList>
    </citation>
    <scope>NUCLEOTIDE SEQUENCE [LARGE SCALE GENOMIC DNA]</scope>
    <source>
        <strain evidence="6 7">EAF2021</strain>
    </source>
</reference>
<keyword evidence="3" id="KW-0479">Metal-binding</keyword>
<evidence type="ECO:0000313" key="7">
    <source>
        <dbReference type="Proteomes" id="UP001470230"/>
    </source>
</evidence>
<proteinExistence type="inferred from homology"/>
<evidence type="ECO:0000256" key="1">
    <source>
        <dbReference type="ARBA" id="ARBA00001946"/>
    </source>
</evidence>
<evidence type="ECO:0000256" key="3">
    <source>
        <dbReference type="ARBA" id="ARBA00022723"/>
    </source>
</evidence>